<comment type="caution">
    <text evidence="2">The sequence shown here is derived from an EMBL/GenBank/DDBJ whole genome shotgun (WGS) entry which is preliminary data.</text>
</comment>
<organism evidence="2 3">
    <name type="scientific">Cladobotryum mycophilum</name>
    <dbReference type="NCBI Taxonomy" id="491253"/>
    <lineage>
        <taxon>Eukaryota</taxon>
        <taxon>Fungi</taxon>
        <taxon>Dikarya</taxon>
        <taxon>Ascomycota</taxon>
        <taxon>Pezizomycotina</taxon>
        <taxon>Sordariomycetes</taxon>
        <taxon>Hypocreomycetidae</taxon>
        <taxon>Hypocreales</taxon>
        <taxon>Hypocreaceae</taxon>
        <taxon>Cladobotryum</taxon>
    </lineage>
</organism>
<sequence length="97" mass="10293">MLFKPLVFITMALSAFQVQAITASEIVKDMGVTASQMGELQEAVGSLSASNVGTVGAVGSPVCFSLLDKQTKDLRDVIGDRKNLQFSDNDKALIENA</sequence>
<gene>
    <name evidence="2" type="ORF">PT974_00205</name>
</gene>
<evidence type="ECO:0000313" key="2">
    <source>
        <dbReference type="EMBL" id="KAK5997842.1"/>
    </source>
</evidence>
<evidence type="ECO:0000313" key="3">
    <source>
        <dbReference type="Proteomes" id="UP001338125"/>
    </source>
</evidence>
<accession>A0ABR0T0A3</accession>
<proteinExistence type="predicted"/>
<keyword evidence="3" id="KW-1185">Reference proteome</keyword>
<dbReference type="Proteomes" id="UP001338125">
    <property type="component" value="Unassembled WGS sequence"/>
</dbReference>
<protein>
    <submittedName>
        <fullName evidence="2">Uncharacterized protein</fullName>
    </submittedName>
</protein>
<keyword evidence="1" id="KW-0732">Signal</keyword>
<name>A0ABR0T0A3_9HYPO</name>
<evidence type="ECO:0000256" key="1">
    <source>
        <dbReference type="SAM" id="SignalP"/>
    </source>
</evidence>
<dbReference type="EMBL" id="JAVFKD010000001">
    <property type="protein sequence ID" value="KAK5997842.1"/>
    <property type="molecule type" value="Genomic_DNA"/>
</dbReference>
<feature type="signal peptide" evidence="1">
    <location>
        <begin position="1"/>
        <end position="23"/>
    </location>
</feature>
<feature type="chain" id="PRO_5046577921" evidence="1">
    <location>
        <begin position="24"/>
        <end position="97"/>
    </location>
</feature>
<reference evidence="2 3" key="1">
    <citation type="submission" date="2024-01" db="EMBL/GenBank/DDBJ databases">
        <title>Complete genome of Cladobotryum mycophilum ATHUM6906.</title>
        <authorList>
            <person name="Christinaki A.C."/>
            <person name="Myridakis A.I."/>
            <person name="Kouvelis V.N."/>
        </authorList>
    </citation>
    <scope>NUCLEOTIDE SEQUENCE [LARGE SCALE GENOMIC DNA]</scope>
    <source>
        <strain evidence="2 3">ATHUM6906</strain>
    </source>
</reference>